<comment type="caution">
    <text evidence="1">The sequence shown here is derived from an EMBL/GenBank/DDBJ whole genome shotgun (WGS) entry which is preliminary data.</text>
</comment>
<reference evidence="1" key="1">
    <citation type="submission" date="2022-03" db="EMBL/GenBank/DDBJ databases">
        <title>Genomic analyses of argali, domestic sheep and their hybrids provide insights into chromosomal evolution, heterosis and genetic basis of agronomic traits.</title>
        <authorList>
            <person name="Li M."/>
        </authorList>
    </citation>
    <scope>NUCLEOTIDE SEQUENCE</scope>
    <source>
        <strain evidence="1">F1 hybrid</strain>
    </source>
</reference>
<sequence length="546" mass="59226">MWAGVAGLHLCFHRDHLLLGLDTSSRAMFSEQAAQRAHTLLSPPSASNATFARVPVVTYTNSSQPFRLGERSFSRQYAHIYATRLIQMRPFLVSRAQQCWGNGVLVKKLCELQPGEKCCVVGTLFKAMPLQPSILREVSEEHNLLPQPPRSKYIHPDDELILEDELQRIKLEGTIDVSKLVTGTVLAVLGSAGDDGKFLVEDHCFAGLAPQKPTRPLDTDRFVLLVSGLGLGGGGGESLLGTQLLVDVVTGQLGDEGEQCSAAHVSRVILAGNLLSHNTQSRDSINKAKYLTKKTQAASVEAVKMLDEILLQLSVSELGQAGAWDQELLAVQLGTERWAGGVDSSRVTVEGAGPHRLPCPCALQASVPVDVMPGEFDPTNYTLPQQPLHPCMFPLATAYSTLQLVTNPYQATIDGVRFLGTSGQNVSDIFRYSSMEDHLEILEWTLQVRHISPTAPDTLGCYPFYKNDPFIFPECPHVYFCGNTPSFGSKIIQGPEDQTVLLVAVPDFSTTQTACLVNLRSLACQPISFSGFGAEDEDLGGLGLGP</sequence>
<proteinExistence type="predicted"/>
<gene>
    <name evidence="1" type="ORF">MJG53_020651</name>
</gene>
<evidence type="ECO:0000313" key="1">
    <source>
        <dbReference type="EMBL" id="KAI4585351.1"/>
    </source>
</evidence>
<organism evidence="1 2">
    <name type="scientific">Ovis ammon polii x Ovis aries</name>
    <dbReference type="NCBI Taxonomy" id="2918886"/>
    <lineage>
        <taxon>Eukaryota</taxon>
        <taxon>Metazoa</taxon>
        <taxon>Chordata</taxon>
        <taxon>Craniata</taxon>
        <taxon>Vertebrata</taxon>
        <taxon>Euteleostomi</taxon>
        <taxon>Mammalia</taxon>
        <taxon>Eutheria</taxon>
        <taxon>Laurasiatheria</taxon>
        <taxon>Artiodactyla</taxon>
        <taxon>Ruminantia</taxon>
        <taxon>Pecora</taxon>
        <taxon>Bovidae</taxon>
        <taxon>Caprinae</taxon>
        <taxon>Ovis</taxon>
    </lineage>
</organism>
<protein>
    <submittedName>
        <fullName evidence="1">Uncharacterized protein</fullName>
    </submittedName>
</protein>
<name>A0ACB9V7B4_9CETA</name>
<dbReference type="EMBL" id="CM043030">
    <property type="protein sequence ID" value="KAI4585351.1"/>
    <property type="molecule type" value="Genomic_DNA"/>
</dbReference>
<keyword evidence="2" id="KW-1185">Reference proteome</keyword>
<dbReference type="Proteomes" id="UP001057279">
    <property type="component" value="Linkage Group LG05"/>
</dbReference>
<evidence type="ECO:0000313" key="2">
    <source>
        <dbReference type="Proteomes" id="UP001057279"/>
    </source>
</evidence>
<accession>A0ACB9V7B4</accession>